<feature type="transmembrane region" description="Helical" evidence="1">
    <location>
        <begin position="96"/>
        <end position="119"/>
    </location>
</feature>
<comment type="caution">
    <text evidence="2">The sequence shown here is derived from an EMBL/GenBank/DDBJ whole genome shotgun (WGS) entry which is preliminary data.</text>
</comment>
<feature type="transmembrane region" description="Helical" evidence="1">
    <location>
        <begin position="39"/>
        <end position="58"/>
    </location>
</feature>
<name>A0A7W9KJJ2_9PSEU</name>
<accession>A0A7W9KJJ2</accession>
<feature type="transmembrane region" description="Helical" evidence="1">
    <location>
        <begin position="65"/>
        <end position="84"/>
    </location>
</feature>
<evidence type="ECO:0000313" key="3">
    <source>
        <dbReference type="Proteomes" id="UP000585638"/>
    </source>
</evidence>
<keyword evidence="1" id="KW-0472">Membrane</keyword>
<keyword evidence="3" id="KW-1185">Reference proteome</keyword>
<dbReference type="RefSeq" id="WP_184865194.1">
    <property type="nucleotide sequence ID" value="NZ_JACHIR010000001.1"/>
</dbReference>
<sequence>MTESPKPPGVLTILKSLLVDVGVPALTYFVAHWLGAGDFVALLAGSVIALLRTLFVAAKDRKFELFSAVMVGVFTVGLVLSFVTGDVRFMLVKESAGTFVAGVAFLVSCLLGKPLVYFAALRMQPAKEAEFTRLWATVPAFRRSFVVMSAVWGFGLVFEALLRIPLVFLLPVEVMVTVSTVMIIAAFVLLAVWNKWYADRQQARFAQFQAGGVRSAEV</sequence>
<feature type="transmembrane region" description="Helical" evidence="1">
    <location>
        <begin position="168"/>
        <end position="193"/>
    </location>
</feature>
<organism evidence="2 3">
    <name type="scientific">Kutzneria kofuensis</name>
    <dbReference type="NCBI Taxonomy" id="103725"/>
    <lineage>
        <taxon>Bacteria</taxon>
        <taxon>Bacillati</taxon>
        <taxon>Actinomycetota</taxon>
        <taxon>Actinomycetes</taxon>
        <taxon>Pseudonocardiales</taxon>
        <taxon>Pseudonocardiaceae</taxon>
        <taxon>Kutzneria</taxon>
    </lineage>
</organism>
<gene>
    <name evidence="2" type="ORF">BJ998_004910</name>
</gene>
<proteinExistence type="predicted"/>
<evidence type="ECO:0000313" key="2">
    <source>
        <dbReference type="EMBL" id="MBB5893714.1"/>
    </source>
</evidence>
<dbReference type="EMBL" id="JACHIR010000001">
    <property type="protein sequence ID" value="MBB5893714.1"/>
    <property type="molecule type" value="Genomic_DNA"/>
</dbReference>
<keyword evidence="1" id="KW-0812">Transmembrane</keyword>
<keyword evidence="1" id="KW-1133">Transmembrane helix</keyword>
<dbReference type="NCBIfam" id="NF041646">
    <property type="entry name" value="VC0807_fam"/>
    <property type="match status" value="1"/>
</dbReference>
<feature type="transmembrane region" description="Helical" evidence="1">
    <location>
        <begin position="140"/>
        <end position="162"/>
    </location>
</feature>
<evidence type="ECO:0000256" key="1">
    <source>
        <dbReference type="SAM" id="Phobius"/>
    </source>
</evidence>
<reference evidence="2 3" key="1">
    <citation type="submission" date="2020-08" db="EMBL/GenBank/DDBJ databases">
        <title>Sequencing the genomes of 1000 actinobacteria strains.</title>
        <authorList>
            <person name="Klenk H.-P."/>
        </authorList>
    </citation>
    <scope>NUCLEOTIDE SEQUENCE [LARGE SCALE GENOMIC DNA]</scope>
    <source>
        <strain evidence="2 3">DSM 43851</strain>
    </source>
</reference>
<protein>
    <recommendedName>
        <fullName evidence="4">Intracellular septation protein A</fullName>
    </recommendedName>
</protein>
<dbReference type="Proteomes" id="UP000585638">
    <property type="component" value="Unassembled WGS sequence"/>
</dbReference>
<dbReference type="AlphaFoldDB" id="A0A7W9KJJ2"/>
<evidence type="ECO:0008006" key="4">
    <source>
        <dbReference type="Google" id="ProtNLM"/>
    </source>
</evidence>